<protein>
    <recommendedName>
        <fullName evidence="3">Transposase</fullName>
    </recommendedName>
</protein>
<name>A0A2Z3GRM2_9BACT</name>
<evidence type="ECO:0000313" key="1">
    <source>
        <dbReference type="EMBL" id="AWM33695.1"/>
    </source>
</evidence>
<proteinExistence type="predicted"/>
<organism evidence="1 2">
    <name type="scientific">Hymenobacter nivis</name>
    <dbReference type="NCBI Taxonomy" id="1850093"/>
    <lineage>
        <taxon>Bacteria</taxon>
        <taxon>Pseudomonadati</taxon>
        <taxon>Bacteroidota</taxon>
        <taxon>Cytophagia</taxon>
        <taxon>Cytophagales</taxon>
        <taxon>Hymenobacteraceae</taxon>
        <taxon>Hymenobacter</taxon>
    </lineage>
</organism>
<dbReference type="AlphaFoldDB" id="A0A2Z3GRM2"/>
<dbReference type="OrthoDB" id="884216at2"/>
<dbReference type="GO" id="GO:0006313">
    <property type="term" value="P:DNA transposition"/>
    <property type="evidence" value="ECO:0007669"/>
    <property type="project" value="InterPro"/>
</dbReference>
<sequence length="144" mass="16445">MEEHIRALLRRFQYSAQFKETAVFRIVFGGEEPSQVMADLDIHNSYTLRNWVSLYQRKVQTGLFVSPAMTRTKKRDVHALQQRNGELEEALQQANLLILALHPMVEVAEQELKLPIRKKFGTKRSGNSRKTKSCGCASLTCAPI</sequence>
<dbReference type="SUPFAM" id="SSF46689">
    <property type="entry name" value="Homeodomain-like"/>
    <property type="match status" value="1"/>
</dbReference>
<keyword evidence="2" id="KW-1185">Reference proteome</keyword>
<evidence type="ECO:0008006" key="3">
    <source>
        <dbReference type="Google" id="ProtNLM"/>
    </source>
</evidence>
<dbReference type="GO" id="GO:0003677">
    <property type="term" value="F:DNA binding"/>
    <property type="evidence" value="ECO:0007669"/>
    <property type="project" value="InterPro"/>
</dbReference>
<dbReference type="InterPro" id="IPR009057">
    <property type="entry name" value="Homeodomain-like_sf"/>
</dbReference>
<dbReference type="EMBL" id="CP029145">
    <property type="protein sequence ID" value="AWM33695.1"/>
    <property type="molecule type" value="Genomic_DNA"/>
</dbReference>
<dbReference type="RefSeq" id="WP_109656749.1">
    <property type="nucleotide sequence ID" value="NZ_CP029145.1"/>
</dbReference>
<dbReference type="Proteomes" id="UP000245999">
    <property type="component" value="Chromosome"/>
</dbReference>
<reference evidence="2" key="1">
    <citation type="submission" date="2018-04" db="EMBL/GenBank/DDBJ databases">
        <title>Complete genome of Antarctic heterotrophic bacterium Hymenobacter nivis.</title>
        <authorList>
            <person name="Terashima M."/>
        </authorList>
    </citation>
    <scope>NUCLEOTIDE SEQUENCE [LARGE SCALE GENOMIC DNA]</scope>
    <source>
        <strain evidence="2">NBRC 111535</strain>
    </source>
</reference>
<accession>A0A2Z3GRM2</accession>
<evidence type="ECO:0000313" key="2">
    <source>
        <dbReference type="Proteomes" id="UP000245999"/>
    </source>
</evidence>
<dbReference type="KEGG" id="hnv:DDQ68_13420"/>
<dbReference type="Gene3D" id="1.10.10.60">
    <property type="entry name" value="Homeodomain-like"/>
    <property type="match status" value="1"/>
</dbReference>
<dbReference type="GO" id="GO:0004803">
    <property type="term" value="F:transposase activity"/>
    <property type="evidence" value="ECO:0007669"/>
    <property type="project" value="InterPro"/>
</dbReference>
<gene>
    <name evidence="1" type="ORF">DDQ68_13420</name>
</gene>